<dbReference type="eggNOG" id="COG0666">
    <property type="taxonomic scope" value="Bacteria"/>
</dbReference>
<dbReference type="Pfam" id="PF08874">
    <property type="entry name" value="DUF1835"/>
    <property type="match status" value="1"/>
</dbReference>
<organism evidence="2 3">
    <name type="scientific">Gloeothece verrucosa (strain PCC 7822)</name>
    <name type="common">Cyanothece sp. (strain PCC 7822)</name>
    <dbReference type="NCBI Taxonomy" id="497965"/>
    <lineage>
        <taxon>Bacteria</taxon>
        <taxon>Bacillati</taxon>
        <taxon>Cyanobacteriota</taxon>
        <taxon>Cyanophyceae</taxon>
        <taxon>Oscillatoriophycideae</taxon>
        <taxon>Chroococcales</taxon>
        <taxon>Aphanothecaceae</taxon>
        <taxon>Gloeothece</taxon>
        <taxon>Gloeothece verrucosa</taxon>
    </lineage>
</organism>
<dbReference type="EMBL" id="CP002198">
    <property type="protein sequence ID" value="ADN14778.1"/>
    <property type="molecule type" value="Genomic_DNA"/>
</dbReference>
<dbReference type="AlphaFoldDB" id="E0U6L9"/>
<dbReference type="KEGG" id="cyj:Cyan7822_2817"/>
<dbReference type="HOGENOM" id="CLU_057511_0_0_3"/>
<gene>
    <name evidence="2" type="ordered locus">Cyan7822_2817</name>
</gene>
<sequence>MLHITNGDCAANLIKQTGLPGDILAWRDMLYEGPVPAALSSFELLNVRAEFLAQWNGWVTKEEVLTQFITRDETLANFHKYSHIILWFEHDLYDQLQLIQILNWFQKQSLDSTELSLICINHFPGIESFKGLGQLNPEQMRSLYETRQPVSTEQLLLAASAWVAFCSPNPSAIEEFLKRDINALPFLRNALTRYLEDFPSIFNGLSRTQKQILSAVETGIKSFSEIFRQNIDIEDYFFPGDIDVWNYLYQLSSSDDPLLIGVDRELLAFPWQCPTKEEFLRQKVQLTSSGRNVLKGQTDWININGIDCWKGGVHLQNKTHLWRWDEQNHQLKSD</sequence>
<dbReference type="OrthoDB" id="580907at2"/>
<protein>
    <submittedName>
        <fullName evidence="2">RNA polymerase, sigma-24 subunit, ECF subfamily</fullName>
    </submittedName>
</protein>
<evidence type="ECO:0000313" key="3">
    <source>
        <dbReference type="Proteomes" id="UP000008206"/>
    </source>
</evidence>
<dbReference type="RefSeq" id="WP_013322883.1">
    <property type="nucleotide sequence ID" value="NC_014501.1"/>
</dbReference>
<name>E0U6L9_GLOV7</name>
<proteinExistence type="predicted"/>
<evidence type="ECO:0000259" key="1">
    <source>
        <dbReference type="Pfam" id="PF08874"/>
    </source>
</evidence>
<accession>E0U6L9</accession>
<dbReference type="Proteomes" id="UP000008206">
    <property type="component" value="Chromosome"/>
</dbReference>
<feature type="domain" description="DUF1835" evidence="1">
    <location>
        <begin position="2"/>
        <end position="114"/>
    </location>
</feature>
<reference evidence="3" key="1">
    <citation type="journal article" date="2011" name="MBio">
        <title>Novel metabolic attributes of the genus Cyanothece, comprising a group of unicellular nitrogen-fixing Cyanobacteria.</title>
        <authorList>
            <person name="Bandyopadhyay A."/>
            <person name="Elvitigala T."/>
            <person name="Welsh E."/>
            <person name="Stockel J."/>
            <person name="Liberton M."/>
            <person name="Min H."/>
            <person name="Sherman L.A."/>
            <person name="Pakrasi H.B."/>
        </authorList>
    </citation>
    <scope>NUCLEOTIDE SEQUENCE [LARGE SCALE GENOMIC DNA]</scope>
    <source>
        <strain evidence="3">PCC 7822</strain>
    </source>
</reference>
<dbReference type="STRING" id="497965.Cyan7822_2817"/>
<keyword evidence="3" id="KW-1185">Reference proteome</keyword>
<evidence type="ECO:0000313" key="2">
    <source>
        <dbReference type="EMBL" id="ADN14778.1"/>
    </source>
</evidence>
<dbReference type="InterPro" id="IPR014973">
    <property type="entry name" value="DUF1835"/>
</dbReference>